<feature type="region of interest" description="Disordered" evidence="1">
    <location>
        <begin position="1"/>
        <end position="28"/>
    </location>
</feature>
<dbReference type="Proteomes" id="UP001283212">
    <property type="component" value="Unassembled WGS sequence"/>
</dbReference>
<name>A0AAE4MFL3_9EURY</name>
<comment type="caution">
    <text evidence="2">The sequence shown here is derived from an EMBL/GenBank/DDBJ whole genome shotgun (WGS) entry which is preliminary data.</text>
</comment>
<evidence type="ECO:0000313" key="2">
    <source>
        <dbReference type="EMBL" id="MDV0444052.1"/>
    </source>
</evidence>
<evidence type="ECO:0000256" key="1">
    <source>
        <dbReference type="SAM" id="MobiDB-lite"/>
    </source>
</evidence>
<protein>
    <submittedName>
        <fullName evidence="2">Uncharacterized protein</fullName>
    </submittedName>
</protein>
<feature type="compositionally biased region" description="Polar residues" evidence="1">
    <location>
        <begin position="1"/>
        <end position="12"/>
    </location>
</feature>
<reference evidence="2 3" key="1">
    <citation type="submission" date="2023-06" db="EMBL/GenBank/DDBJ databases">
        <title>Genome sequence of Methancorpusculaceae sp. Cs1.</title>
        <authorList>
            <person name="Protasov E."/>
            <person name="Platt K."/>
            <person name="Poehlein A."/>
            <person name="Daniel R."/>
            <person name="Brune A."/>
        </authorList>
    </citation>
    <scope>NUCLEOTIDE SEQUENCE [LARGE SCALE GENOMIC DNA]</scope>
    <source>
        <strain evidence="2 3">Cs1</strain>
    </source>
</reference>
<gene>
    <name evidence="2" type="ORF">McpCs1_14420</name>
</gene>
<keyword evidence="3" id="KW-1185">Reference proteome</keyword>
<organism evidence="2 3">
    <name type="scientific">Methanorbis rubei</name>
    <dbReference type="NCBI Taxonomy" id="3028300"/>
    <lineage>
        <taxon>Archaea</taxon>
        <taxon>Methanobacteriati</taxon>
        <taxon>Methanobacteriota</taxon>
        <taxon>Stenosarchaea group</taxon>
        <taxon>Methanomicrobia</taxon>
        <taxon>Methanomicrobiales</taxon>
        <taxon>Methanocorpusculaceae</taxon>
        <taxon>Methanorbis</taxon>
    </lineage>
</organism>
<evidence type="ECO:0000313" key="3">
    <source>
        <dbReference type="Proteomes" id="UP001283212"/>
    </source>
</evidence>
<dbReference type="AlphaFoldDB" id="A0AAE4MFL3"/>
<dbReference type="EMBL" id="JAWDKB010000005">
    <property type="protein sequence ID" value="MDV0444052.1"/>
    <property type="molecule type" value="Genomic_DNA"/>
</dbReference>
<proteinExistence type="predicted"/>
<sequence>MTCMNANTVNQKSLKDLRNGQKPVTTPNNVRISTRIPEKTAEQLVSVADAEGISPSAKARDILVKYFGDNHD</sequence>
<accession>A0AAE4MFL3</accession>